<evidence type="ECO:0000313" key="2">
    <source>
        <dbReference type="EMBL" id="BBJ43979.1"/>
    </source>
</evidence>
<sequence>MAERLVPEQGLAPEQGRGPRQGHAPEQRLAPTPSHTVGPFYGYALPFPDGGEMAPPATPAPSRSTATSTTAREPPSRTR</sequence>
<feature type="compositionally biased region" description="Low complexity" evidence="1">
    <location>
        <begin position="60"/>
        <end position="73"/>
    </location>
</feature>
<dbReference type="Proteomes" id="UP000463951">
    <property type="component" value="Chromosome"/>
</dbReference>
<protein>
    <submittedName>
        <fullName evidence="2">Uncharacterized protein</fullName>
    </submittedName>
</protein>
<organism evidence="2 3">
    <name type="scientific">Streptomyces antimycoticus</name>
    <dbReference type="NCBI Taxonomy" id="68175"/>
    <lineage>
        <taxon>Bacteria</taxon>
        <taxon>Bacillati</taxon>
        <taxon>Actinomycetota</taxon>
        <taxon>Actinomycetes</taxon>
        <taxon>Kitasatosporales</taxon>
        <taxon>Streptomycetaceae</taxon>
        <taxon>Streptomyces</taxon>
        <taxon>Streptomyces violaceusniger group</taxon>
    </lineage>
</organism>
<reference evidence="2 3" key="1">
    <citation type="journal article" date="2020" name="Int. J. Syst. Evol. Microbiol.">
        <title>Reclassification of Streptomyces castelarensis and Streptomyces sporoclivatus as later heterotypic synonyms of Streptomyces antimycoticus.</title>
        <authorList>
            <person name="Komaki H."/>
            <person name="Tamura T."/>
        </authorList>
    </citation>
    <scope>NUCLEOTIDE SEQUENCE [LARGE SCALE GENOMIC DNA]</scope>
    <source>
        <strain evidence="2 3">NBRC 100767</strain>
    </source>
</reference>
<name>A0A499V4Q8_9ACTN</name>
<evidence type="ECO:0000313" key="3">
    <source>
        <dbReference type="Proteomes" id="UP000463951"/>
    </source>
</evidence>
<gene>
    <name evidence="2" type="ORF">SSPO_066970</name>
</gene>
<proteinExistence type="predicted"/>
<evidence type="ECO:0000256" key="1">
    <source>
        <dbReference type="SAM" id="MobiDB-lite"/>
    </source>
</evidence>
<feature type="region of interest" description="Disordered" evidence="1">
    <location>
        <begin position="1"/>
        <end position="79"/>
    </location>
</feature>
<dbReference type="AlphaFoldDB" id="A0A499V4Q8"/>
<dbReference type="EMBL" id="AP019620">
    <property type="protein sequence ID" value="BBJ43979.1"/>
    <property type="molecule type" value="Genomic_DNA"/>
</dbReference>
<accession>A0A499V4Q8</accession>